<dbReference type="EMBL" id="LAZR01002325">
    <property type="protein sequence ID" value="KKN31473.1"/>
    <property type="molecule type" value="Genomic_DNA"/>
</dbReference>
<dbReference type="AlphaFoldDB" id="A0A0F9SQM2"/>
<gene>
    <name evidence="1" type="ORF">LCGC14_0823460</name>
</gene>
<evidence type="ECO:0000313" key="1">
    <source>
        <dbReference type="EMBL" id="KKN31473.1"/>
    </source>
</evidence>
<reference evidence="1" key="1">
    <citation type="journal article" date="2015" name="Nature">
        <title>Complex archaea that bridge the gap between prokaryotes and eukaryotes.</title>
        <authorList>
            <person name="Spang A."/>
            <person name="Saw J.H."/>
            <person name="Jorgensen S.L."/>
            <person name="Zaremba-Niedzwiedzka K."/>
            <person name="Martijn J."/>
            <person name="Lind A.E."/>
            <person name="van Eijk R."/>
            <person name="Schleper C."/>
            <person name="Guy L."/>
            <person name="Ettema T.J."/>
        </authorList>
    </citation>
    <scope>NUCLEOTIDE SEQUENCE</scope>
</reference>
<proteinExistence type="predicted"/>
<protein>
    <submittedName>
        <fullName evidence="1">Uncharacterized protein</fullName>
    </submittedName>
</protein>
<accession>A0A0F9SQM2</accession>
<name>A0A0F9SQM2_9ZZZZ</name>
<organism evidence="1">
    <name type="scientific">marine sediment metagenome</name>
    <dbReference type="NCBI Taxonomy" id="412755"/>
    <lineage>
        <taxon>unclassified sequences</taxon>
        <taxon>metagenomes</taxon>
        <taxon>ecological metagenomes</taxon>
    </lineage>
</organism>
<comment type="caution">
    <text evidence="1">The sequence shown here is derived from an EMBL/GenBank/DDBJ whole genome shotgun (WGS) entry which is preliminary data.</text>
</comment>
<sequence length="200" mass="22809">MAKQTKQQKIDRLKELIEQLHGKGGHWDFSCVYETVEPLDSSVWHELLDWIATPSSREPEHLTAQWFEENADNAGFYADSNGWLKSDQNEIELVDVAPAVLVLHRMLKQLGPNPKNAMVLFDADEEAHYIVRTRAITHVELDRSIEAMQKHLEERQHGEDDAAAHEQSEEQMGVVLALLRQLGPEAALRVLQRELAKSNT</sequence>